<accession>A0A1I1LSG2</accession>
<dbReference type="EMBL" id="FNVB01000002">
    <property type="protein sequence ID" value="SEF71290.1"/>
    <property type="molecule type" value="Genomic_DNA"/>
</dbReference>
<dbReference type="Proteomes" id="UP000236729">
    <property type="component" value="Unassembled WGS sequence"/>
</dbReference>
<dbReference type="Pfam" id="PF02803">
    <property type="entry name" value="Thiolase_C"/>
    <property type="match status" value="1"/>
</dbReference>
<evidence type="ECO:0000256" key="2">
    <source>
        <dbReference type="ARBA" id="ARBA00022679"/>
    </source>
</evidence>
<evidence type="ECO:0000256" key="1">
    <source>
        <dbReference type="ARBA" id="ARBA00010982"/>
    </source>
</evidence>
<evidence type="ECO:0000259" key="6">
    <source>
        <dbReference type="Pfam" id="PF00108"/>
    </source>
</evidence>
<dbReference type="AlphaFoldDB" id="A0A1H5U8E5"/>
<keyword evidence="10" id="KW-1185">Reference proteome</keyword>
<reference evidence="8" key="2">
    <citation type="submission" date="2016-10" db="EMBL/GenBank/DDBJ databases">
        <authorList>
            <person name="de Groot N.N."/>
        </authorList>
    </citation>
    <scope>NUCLEOTIDE SEQUENCE [LARGE SCALE GENOMIC DNA]</scope>
    <source>
        <strain evidence="8">ATCC 20501</strain>
    </source>
</reference>
<dbReference type="InterPro" id="IPR002155">
    <property type="entry name" value="Thiolase"/>
</dbReference>
<evidence type="ECO:0000256" key="5">
    <source>
        <dbReference type="RuleBase" id="RU003557"/>
    </source>
</evidence>
<evidence type="ECO:0000313" key="11">
    <source>
        <dbReference type="Proteomes" id="UP000236729"/>
    </source>
</evidence>
<proteinExistence type="inferred from homology"/>
<evidence type="ECO:0000256" key="4">
    <source>
        <dbReference type="PIRSR" id="PIRSR000429-1"/>
    </source>
</evidence>
<dbReference type="SMR" id="A0A1H5U8E5"/>
<dbReference type="PROSITE" id="PS00737">
    <property type="entry name" value="THIOLASE_2"/>
    <property type="match status" value="1"/>
</dbReference>
<organism evidence="8 11">
    <name type="scientific">Saccharopolyspora kobensis</name>
    <dbReference type="NCBI Taxonomy" id="146035"/>
    <lineage>
        <taxon>Bacteria</taxon>
        <taxon>Bacillati</taxon>
        <taxon>Actinomycetota</taxon>
        <taxon>Actinomycetes</taxon>
        <taxon>Pseudonocardiales</taxon>
        <taxon>Pseudonocardiaceae</taxon>
        <taxon>Saccharopolyspora</taxon>
    </lineage>
</organism>
<dbReference type="InterPro" id="IPR020613">
    <property type="entry name" value="Thiolase_CS"/>
</dbReference>
<reference evidence="10 11" key="1">
    <citation type="submission" date="2016-10" db="EMBL/GenBank/DDBJ databases">
        <authorList>
            <person name="Varghese N."/>
            <person name="Submissions S."/>
        </authorList>
    </citation>
    <scope>NUCLEOTIDE SEQUENCE [LARGE SCALE GENOMIC DNA]</scope>
    <source>
        <strain evidence="11">ATCC 20501</strain>
        <strain evidence="9 10">CGMCC 4.3529</strain>
    </source>
</reference>
<dbReference type="InterPro" id="IPR020617">
    <property type="entry name" value="Thiolase_C"/>
</dbReference>
<evidence type="ECO:0000259" key="7">
    <source>
        <dbReference type="Pfam" id="PF02803"/>
    </source>
</evidence>
<evidence type="ECO:0000256" key="3">
    <source>
        <dbReference type="ARBA" id="ARBA00023315"/>
    </source>
</evidence>
<dbReference type="GO" id="GO:0016747">
    <property type="term" value="F:acyltransferase activity, transferring groups other than amino-acyl groups"/>
    <property type="evidence" value="ECO:0007669"/>
    <property type="project" value="InterPro"/>
</dbReference>
<dbReference type="Pfam" id="PF00108">
    <property type="entry name" value="Thiolase_N"/>
    <property type="match status" value="1"/>
</dbReference>
<evidence type="ECO:0000313" key="9">
    <source>
        <dbReference type="EMBL" id="SFC76177.1"/>
    </source>
</evidence>
<name>A0A1H5U8E5_9PSEU</name>
<dbReference type="InterPro" id="IPR020616">
    <property type="entry name" value="Thiolase_N"/>
</dbReference>
<dbReference type="InterPro" id="IPR016039">
    <property type="entry name" value="Thiolase-like"/>
</dbReference>
<dbReference type="PANTHER" id="PTHR43365:SF1">
    <property type="entry name" value="ACETYL-COA C-ACYLTRANSFERASE"/>
    <property type="match status" value="1"/>
</dbReference>
<evidence type="ECO:0000313" key="10">
    <source>
        <dbReference type="Proteomes" id="UP000199690"/>
    </source>
</evidence>
<dbReference type="PIRSF" id="PIRSF000429">
    <property type="entry name" value="Ac-CoA_Ac_transf"/>
    <property type="match status" value="1"/>
</dbReference>
<comment type="similarity">
    <text evidence="1 5">Belongs to the thiolase-like superfamily. Thiolase family.</text>
</comment>
<accession>A0A1H5U8E5</accession>
<protein>
    <submittedName>
        <fullName evidence="8">Acetyl-CoA acyltransferase</fullName>
    </submittedName>
</protein>
<feature type="domain" description="Thiolase C-terminal" evidence="7">
    <location>
        <begin position="255"/>
        <end position="375"/>
    </location>
</feature>
<feature type="active site" description="Proton acceptor" evidence="4">
    <location>
        <position position="333"/>
    </location>
</feature>
<feature type="active site" description="Proton acceptor" evidence="4">
    <location>
        <position position="363"/>
    </location>
</feature>
<dbReference type="Gene3D" id="3.40.47.10">
    <property type="match status" value="2"/>
</dbReference>
<dbReference type="CDD" id="cd00751">
    <property type="entry name" value="thiolase"/>
    <property type="match status" value="1"/>
</dbReference>
<dbReference type="EMBL" id="FOME01000001">
    <property type="protein sequence ID" value="SFC76177.1"/>
    <property type="molecule type" value="Genomic_DNA"/>
</dbReference>
<dbReference type="RefSeq" id="WP_093347785.1">
    <property type="nucleotide sequence ID" value="NZ_FNVB01000002.1"/>
</dbReference>
<sequence>MRDAVIVEAVRTPVGKRNGALAGIHPADLSARVLNALVERAGVEPADVDDVVWGCVSQAGEQAGNIARTSVLAAGWPESVPATSVDRQCGSSQQAVHAAAAGVIAGYYDIAVAGGVESMSRVPMGFARQGVDKVLPDSVLDRYGVRGFNQGIGAEMVAAKWGFSRQQLDEYSLSSHAKAAAAIDSGAFDGQLVELPELSADEGVRRGGSLEALGKLKTAFSEDGVITAGNASQISDGSGALLITTSDIARERGLRPIARVHTAVLAGDDPVMMLSAPWPATHKALRKAGLGIGDIGAFEVNEAFAPVPLAWLAETGADPARLNPLGGAIAVGHPLGGSGAVLMTRLVHHMRANGIRYGLQTMCEGGGMANATILELL</sequence>
<feature type="active site" description="Acyl-thioester intermediate" evidence="4">
    <location>
        <position position="89"/>
    </location>
</feature>
<dbReference type="NCBIfam" id="TIGR01930">
    <property type="entry name" value="AcCoA-C-Actrans"/>
    <property type="match status" value="1"/>
</dbReference>
<dbReference type="SUPFAM" id="SSF53901">
    <property type="entry name" value="Thiolase-like"/>
    <property type="match status" value="2"/>
</dbReference>
<keyword evidence="3 5" id="KW-0012">Acyltransferase</keyword>
<gene>
    <name evidence="8" type="ORF">SAMN02982929_00445</name>
    <name evidence="9" type="ORF">SAMN05216506_1011625</name>
</gene>
<evidence type="ECO:0000313" key="8">
    <source>
        <dbReference type="EMBL" id="SEF71290.1"/>
    </source>
</evidence>
<keyword evidence="2 5" id="KW-0808">Transferase</keyword>
<dbReference type="PANTHER" id="PTHR43365">
    <property type="entry name" value="BLR7806 PROTEIN"/>
    <property type="match status" value="1"/>
</dbReference>
<dbReference type="Proteomes" id="UP000199690">
    <property type="component" value="Unassembled WGS sequence"/>
</dbReference>
<feature type="domain" description="Thiolase N-terminal" evidence="6">
    <location>
        <begin position="5"/>
        <end position="246"/>
    </location>
</feature>